<dbReference type="RefSeq" id="WP_005955088.1">
    <property type="nucleotide sequence ID" value="NZ_AOJP01000003.1"/>
</dbReference>
<dbReference type="EMBL" id="AUZI01000016">
    <property type="protein sequence ID" value="KID49113.1"/>
    <property type="molecule type" value="Genomic_DNA"/>
</dbReference>
<dbReference type="Gene3D" id="3.30.70.1150">
    <property type="entry name" value="ACT-like. Chain A, domain 2"/>
    <property type="match status" value="1"/>
</dbReference>
<proteinExistence type="predicted"/>
<protein>
    <submittedName>
        <fullName evidence="1">Iron-only hydrogenase system regulator</fullName>
    </submittedName>
</protein>
<dbReference type="NCBIfam" id="TIGR03959">
    <property type="entry name" value="hyd_TM1266"/>
    <property type="match status" value="1"/>
</dbReference>
<dbReference type="InterPro" id="IPR045865">
    <property type="entry name" value="ACT-like_dom_sf"/>
</dbReference>
<dbReference type="GeneID" id="75076151"/>
<dbReference type="InterPro" id="IPR023860">
    <property type="entry name" value="FeFe-hyd_TM1266"/>
</dbReference>
<name>A0A017H6L9_9FUSO</name>
<comment type="caution">
    <text evidence="1">The sequence shown here is derived from an EMBL/GenBank/DDBJ whole genome shotgun (WGS) entry which is preliminary data.</text>
</comment>
<evidence type="ECO:0000313" key="1">
    <source>
        <dbReference type="EMBL" id="KID49113.1"/>
    </source>
</evidence>
<sequence length="88" mass="9755">MKKRVAVISAILENAIEHQAEFNEVIARFQKNIHGRMGIPFHQEGISVVSITMIGTMDEINAFTGKLGSIESVQVKTAISKKEIEELC</sequence>
<reference evidence="1 2" key="1">
    <citation type="submission" date="2013-08" db="EMBL/GenBank/DDBJ databases">
        <title>An opportunistic ruminal bacterium that causes liver abscesses in cattle.</title>
        <authorList>
            <person name="Benahmed F.H."/>
            <person name="Rasmussen M."/>
            <person name="Harbottle H."/>
            <person name="Soppet D."/>
            <person name="Nagaraja T.G."/>
            <person name="Davidson M."/>
        </authorList>
    </citation>
    <scope>NUCLEOTIDE SEQUENCE [LARGE SCALE GENOMIC DNA]</scope>
    <source>
        <strain evidence="1 2">B35</strain>
    </source>
</reference>
<dbReference type="InterPro" id="IPR027271">
    <property type="entry name" value="Acetolactate_synth/TF_NikR_C"/>
</dbReference>
<gene>
    <name evidence="1" type="ORF">C095_06690</name>
</gene>
<organism evidence="1 2">
    <name type="scientific">Fusobacterium necrophorum subsp. funduliforme B35</name>
    <dbReference type="NCBI Taxonomy" id="1226633"/>
    <lineage>
        <taxon>Bacteria</taxon>
        <taxon>Fusobacteriati</taxon>
        <taxon>Fusobacteriota</taxon>
        <taxon>Fusobacteriia</taxon>
        <taxon>Fusobacteriales</taxon>
        <taxon>Fusobacteriaceae</taxon>
        <taxon>Fusobacterium</taxon>
    </lineage>
</organism>
<dbReference type="PATRIC" id="fig|1226633.4.peg.1348"/>
<dbReference type="Proteomes" id="UP000031184">
    <property type="component" value="Unassembled WGS sequence"/>
</dbReference>
<dbReference type="SUPFAM" id="SSF55021">
    <property type="entry name" value="ACT-like"/>
    <property type="match status" value="1"/>
</dbReference>
<dbReference type="OrthoDB" id="9796135at2"/>
<accession>A0A017H6L9</accession>
<evidence type="ECO:0000313" key="2">
    <source>
        <dbReference type="Proteomes" id="UP000031184"/>
    </source>
</evidence>
<dbReference type="AlphaFoldDB" id="A0A017H6L9"/>
<dbReference type="Pfam" id="PF21699">
    <property type="entry name" value="TM1266-like"/>
    <property type="match status" value="1"/>
</dbReference>